<evidence type="ECO:0000313" key="2">
    <source>
        <dbReference type="EMBL" id="MBU3845091.1"/>
    </source>
</evidence>
<reference evidence="2" key="1">
    <citation type="journal article" date="2021" name="PeerJ">
        <title>Extensive microbial diversity within the chicken gut microbiome revealed by metagenomics and culture.</title>
        <authorList>
            <person name="Gilroy R."/>
            <person name="Ravi A."/>
            <person name="Getino M."/>
            <person name="Pursley I."/>
            <person name="Horton D.L."/>
            <person name="Alikhan N.F."/>
            <person name="Baker D."/>
            <person name="Gharbi K."/>
            <person name="Hall N."/>
            <person name="Watson M."/>
            <person name="Adriaenssens E.M."/>
            <person name="Foster-Nyarko E."/>
            <person name="Jarju S."/>
            <person name="Secka A."/>
            <person name="Antonio M."/>
            <person name="Oren A."/>
            <person name="Chaudhuri R.R."/>
            <person name="La Ragione R."/>
            <person name="Hildebrand F."/>
            <person name="Pallen M.J."/>
        </authorList>
    </citation>
    <scope>NUCLEOTIDE SEQUENCE</scope>
    <source>
        <strain evidence="2">378</strain>
    </source>
</reference>
<dbReference type="AlphaFoldDB" id="A0A948THG6"/>
<gene>
    <name evidence="2" type="ORF">H9847_09585</name>
</gene>
<proteinExistence type="predicted"/>
<evidence type="ECO:0000256" key="1">
    <source>
        <dbReference type="SAM" id="SignalP"/>
    </source>
</evidence>
<feature type="signal peptide" evidence="1">
    <location>
        <begin position="1"/>
        <end position="22"/>
    </location>
</feature>
<accession>A0A948THG6</accession>
<name>A0A948THG6_9GAMM</name>
<sequence length="136" mass="14728">MLKKIVSVLTVCAAAVSFQVQALTLECKNLANVPIAVAVSYLDYDGKTWLVEGWYNFEPGERANIELDSSNDIFYIFGEFSNGSEVAGGSGSLTLPIYYRTFKYVQGQVSLPPDRSASFVRGVASKGVAQISFGPL</sequence>
<dbReference type="EMBL" id="JAHLFE010000194">
    <property type="protein sequence ID" value="MBU3845091.1"/>
    <property type="molecule type" value="Genomic_DNA"/>
</dbReference>
<dbReference type="Proteomes" id="UP000733611">
    <property type="component" value="Unassembled WGS sequence"/>
</dbReference>
<keyword evidence="1" id="KW-0732">Signal</keyword>
<protein>
    <submittedName>
        <fullName evidence="2">DUF1036 domain-containing protein</fullName>
    </submittedName>
</protein>
<comment type="caution">
    <text evidence="2">The sequence shown here is derived from an EMBL/GenBank/DDBJ whole genome shotgun (WGS) entry which is preliminary data.</text>
</comment>
<organism evidence="2 3">
    <name type="scientific">Candidatus Anaerobiospirillum pullicola</name>
    <dbReference type="NCBI Taxonomy" id="2838451"/>
    <lineage>
        <taxon>Bacteria</taxon>
        <taxon>Pseudomonadati</taxon>
        <taxon>Pseudomonadota</taxon>
        <taxon>Gammaproteobacteria</taxon>
        <taxon>Aeromonadales</taxon>
        <taxon>Succinivibrionaceae</taxon>
        <taxon>Anaerobiospirillum</taxon>
    </lineage>
</organism>
<reference evidence="2" key="2">
    <citation type="submission" date="2021-04" db="EMBL/GenBank/DDBJ databases">
        <authorList>
            <person name="Gilroy R."/>
        </authorList>
    </citation>
    <scope>NUCLEOTIDE SEQUENCE</scope>
    <source>
        <strain evidence="2">378</strain>
    </source>
</reference>
<feature type="chain" id="PRO_5038087944" evidence="1">
    <location>
        <begin position="23"/>
        <end position="136"/>
    </location>
</feature>
<evidence type="ECO:0000313" key="3">
    <source>
        <dbReference type="Proteomes" id="UP000733611"/>
    </source>
</evidence>